<name>A0A426WVI8_ENSVE</name>
<protein>
    <submittedName>
        <fullName evidence="1">Uncharacterized protein</fullName>
    </submittedName>
</protein>
<evidence type="ECO:0000313" key="1">
    <source>
        <dbReference type="EMBL" id="RRT31229.1"/>
    </source>
</evidence>
<dbReference type="AlphaFoldDB" id="A0A426WVI8"/>
<sequence>MRRSKTLRRVQFRSIFRAPSQKFKILVIPILLNHGKSYKHGFMKKYDGHKLCAKSLAESSFDWFFVHRLKNSKY</sequence>
<accession>A0A426WVI8</accession>
<comment type="caution">
    <text evidence="1">The sequence shown here is derived from an EMBL/GenBank/DDBJ whole genome shotgun (WGS) entry which is preliminary data.</text>
</comment>
<gene>
    <name evidence="1" type="ORF">B296_00056043</name>
</gene>
<evidence type="ECO:0000313" key="2">
    <source>
        <dbReference type="Proteomes" id="UP000287651"/>
    </source>
</evidence>
<reference evidence="1 2" key="1">
    <citation type="journal article" date="2014" name="Agronomy (Basel)">
        <title>A Draft Genome Sequence for Ensete ventricosum, the Drought-Tolerant Tree Against Hunger.</title>
        <authorList>
            <person name="Harrison J."/>
            <person name="Moore K.A."/>
            <person name="Paszkiewicz K."/>
            <person name="Jones T."/>
            <person name="Grant M."/>
            <person name="Ambacheew D."/>
            <person name="Muzemil S."/>
            <person name="Studholme D.J."/>
        </authorList>
    </citation>
    <scope>NUCLEOTIDE SEQUENCE [LARGE SCALE GENOMIC DNA]</scope>
</reference>
<dbReference type="EMBL" id="AMZH03043179">
    <property type="protein sequence ID" value="RRT31229.1"/>
    <property type="molecule type" value="Genomic_DNA"/>
</dbReference>
<organism evidence="1 2">
    <name type="scientific">Ensete ventricosum</name>
    <name type="common">Abyssinian banana</name>
    <name type="synonym">Musa ensete</name>
    <dbReference type="NCBI Taxonomy" id="4639"/>
    <lineage>
        <taxon>Eukaryota</taxon>
        <taxon>Viridiplantae</taxon>
        <taxon>Streptophyta</taxon>
        <taxon>Embryophyta</taxon>
        <taxon>Tracheophyta</taxon>
        <taxon>Spermatophyta</taxon>
        <taxon>Magnoliopsida</taxon>
        <taxon>Liliopsida</taxon>
        <taxon>Zingiberales</taxon>
        <taxon>Musaceae</taxon>
        <taxon>Ensete</taxon>
    </lineage>
</organism>
<proteinExistence type="predicted"/>
<dbReference type="Proteomes" id="UP000287651">
    <property type="component" value="Unassembled WGS sequence"/>
</dbReference>